<evidence type="ECO:0000313" key="4">
    <source>
        <dbReference type="Proteomes" id="UP000019494"/>
    </source>
</evidence>
<feature type="domain" description="Aminoglycoside phosphotransferase" evidence="2">
    <location>
        <begin position="130"/>
        <end position="255"/>
    </location>
</feature>
<proteinExistence type="predicted"/>
<dbReference type="Gene3D" id="3.90.1200.10">
    <property type="match status" value="1"/>
</dbReference>
<accession>W9GK91</accession>
<organism evidence="3 4">
    <name type="scientific">Intrasporangium chromatireducens Q5-1</name>
    <dbReference type="NCBI Taxonomy" id="584657"/>
    <lineage>
        <taxon>Bacteria</taxon>
        <taxon>Bacillati</taxon>
        <taxon>Actinomycetota</taxon>
        <taxon>Actinomycetes</taxon>
        <taxon>Micrococcales</taxon>
        <taxon>Intrasporangiaceae</taxon>
        <taxon>Intrasporangium</taxon>
    </lineage>
</organism>
<dbReference type="GO" id="GO:0016740">
    <property type="term" value="F:transferase activity"/>
    <property type="evidence" value="ECO:0007669"/>
    <property type="project" value="UniProtKB-KW"/>
</dbReference>
<reference evidence="4" key="1">
    <citation type="submission" date="2013-08" db="EMBL/GenBank/DDBJ databases">
        <title>Intrasporangium oryzae NRRL B-24470.</title>
        <authorList>
            <person name="Liu H."/>
            <person name="Wang G."/>
        </authorList>
    </citation>
    <scope>NUCLEOTIDE SEQUENCE [LARGE SCALE GENOMIC DNA]</scope>
    <source>
        <strain evidence="4">Q5-1</strain>
    </source>
</reference>
<dbReference type="InterPro" id="IPR002575">
    <property type="entry name" value="Aminoglycoside_PTrfase"/>
</dbReference>
<sequence>MTTSPTVQTSAPVPEVTPPLPLPTPGWGAAEALAALEAARPQLRTALGRVVTEVSALTTVILRAGDHAVKVYPPGTCPQHLDMIAGRLADSLTAHVSEEGAVSTDHGVVTVSRWLTACGPATWLEVSTLLRRFHTEHDLTGLPAWSPLSRLPGQVAGLAPEQAAVLLDARAGLLAALAELRSDLGHGVIHGDVSPSNVIRTLDGPRLIDLDWAAVGPREYDLASAARRVADGEISAEDYRAFCDAYGFDVRGWPGLPVLDRIADLGGVAFRLWDDRQHGRPLDWVPAEVALWRQPL</sequence>
<gene>
    <name evidence="3" type="ORF">N864_20870</name>
</gene>
<feature type="region of interest" description="Disordered" evidence="1">
    <location>
        <begin position="1"/>
        <end position="23"/>
    </location>
</feature>
<feature type="compositionally biased region" description="Polar residues" evidence="1">
    <location>
        <begin position="1"/>
        <end position="11"/>
    </location>
</feature>
<comment type="caution">
    <text evidence="3">The sequence shown here is derived from an EMBL/GenBank/DDBJ whole genome shotgun (WGS) entry which is preliminary data.</text>
</comment>
<dbReference type="Proteomes" id="UP000019494">
    <property type="component" value="Unassembled WGS sequence"/>
</dbReference>
<protein>
    <submittedName>
        <fullName evidence="3">Phosphotransferase</fullName>
    </submittedName>
</protein>
<dbReference type="RefSeq" id="WP_051518333.1">
    <property type="nucleotide sequence ID" value="NZ_AWQS01000045.1"/>
</dbReference>
<dbReference type="Pfam" id="PF01636">
    <property type="entry name" value="APH"/>
    <property type="match status" value="1"/>
</dbReference>
<evidence type="ECO:0000313" key="3">
    <source>
        <dbReference type="EMBL" id="EWT06490.1"/>
    </source>
</evidence>
<dbReference type="EMBL" id="AWQS01000045">
    <property type="protein sequence ID" value="EWT06490.1"/>
    <property type="molecule type" value="Genomic_DNA"/>
</dbReference>
<dbReference type="InterPro" id="IPR011009">
    <property type="entry name" value="Kinase-like_dom_sf"/>
</dbReference>
<dbReference type="AlphaFoldDB" id="W9GK91"/>
<dbReference type="OrthoDB" id="3723194at2"/>
<name>W9GK91_9MICO</name>
<keyword evidence="4" id="KW-1185">Reference proteome</keyword>
<dbReference type="SUPFAM" id="SSF56112">
    <property type="entry name" value="Protein kinase-like (PK-like)"/>
    <property type="match status" value="1"/>
</dbReference>
<keyword evidence="3" id="KW-0808">Transferase</keyword>
<evidence type="ECO:0000259" key="2">
    <source>
        <dbReference type="Pfam" id="PF01636"/>
    </source>
</evidence>
<evidence type="ECO:0000256" key="1">
    <source>
        <dbReference type="SAM" id="MobiDB-lite"/>
    </source>
</evidence>